<protein>
    <submittedName>
        <fullName evidence="2">Uncharacterized protein</fullName>
    </submittedName>
</protein>
<sequence length="870" mass="97136">MPPQARRSSRTPYSPTEITDLSIKIFSPDFKPPRTVRKPTRPSLVWSRLPPPAAEIDERPRARGRRFKLWKEAVPALRVVVLDPKKRFHLARFQAFAIPATHVPKRQKAPQSTVSGSFRRAPVPKVAPKLEPESGSKDGKAITSGASKEPNWFPIIFRLKKTGNDSESPQLQLTIPDDLGSEYTNYLPSPPLTPFEPSASPPPSPSFSATDRQSITPSATTAKLDLDFQQKAPGDVSPPPLTPISPGVRSSRRTAPPLSPSPRTTNSDVHNKTNPNPEFPAVHPKPTPQPPKKPTTKAKTKPTPSSTSKPKVSKEENKAAHARLLEHKWVLDLEHERRFRLLMHKRVKEVMEWQVKNTLPFEQWKKGQKWKDDIDLAQVERYTAFFRAIRRSSDSIYDYLSPTDEIKRVRGRTEVQKRVKDEKRKKKIEKEKAKAKAKDQDKNKEAAMGDKKEEKGKGKVDHKAKEKENKVLGNDKDKDKGNKTEYKQVESKVTRKRESSELVPKPSETTASPSRSERTSRSEHRATKVALDGVAKVKERESKVMPKDKDEAHAENGRLKTEERSLKTARVKSKSADRPTHTNGPSIQRTSSSSPVSPEAEAGAGAGVHQANSIAQTGDSDPQIGQVRERSSPSSRALARHPPTDSSINYAHVSERIDVLPKDHIQTSDAVHEVEPGSRSEVLGQKEVTLSPYTKYPAFVHPAQDVFDISTTSASSCTTASDTVTSTKSTGLDSEPYIQPPTRSRPRPRRGYQSHSDTQIPVRYGSLNMDDDTLLPSASSSQSQSVTNWHGCGLNNDVRYFQSSPSLAPIFELEDFARTSETSSYSSRLGFTHFRNGDDAEREMATVRSDDRDLDRDTRLTAMTERMTLV</sequence>
<accession>A0A5M6BR31</accession>
<feature type="region of interest" description="Disordered" evidence="1">
    <location>
        <begin position="104"/>
        <end position="147"/>
    </location>
</feature>
<organism evidence="2 3">
    <name type="scientific">Kwoniella shandongensis</name>
    <dbReference type="NCBI Taxonomy" id="1734106"/>
    <lineage>
        <taxon>Eukaryota</taxon>
        <taxon>Fungi</taxon>
        <taxon>Dikarya</taxon>
        <taxon>Basidiomycota</taxon>
        <taxon>Agaricomycotina</taxon>
        <taxon>Tremellomycetes</taxon>
        <taxon>Tremellales</taxon>
        <taxon>Cryptococcaceae</taxon>
        <taxon>Kwoniella</taxon>
    </lineage>
</organism>
<feature type="compositionally biased region" description="Basic and acidic residues" evidence="1">
    <location>
        <begin position="128"/>
        <end position="140"/>
    </location>
</feature>
<feature type="region of interest" description="Disordered" evidence="1">
    <location>
        <begin position="164"/>
        <end position="318"/>
    </location>
</feature>
<feature type="compositionally biased region" description="Polar residues" evidence="1">
    <location>
        <begin position="261"/>
        <end position="276"/>
    </location>
</feature>
<feature type="compositionally biased region" description="Low complexity" evidence="1">
    <location>
        <begin position="301"/>
        <end position="310"/>
    </location>
</feature>
<feature type="compositionally biased region" description="Basic and acidic residues" evidence="1">
    <location>
        <begin position="515"/>
        <end position="526"/>
    </location>
</feature>
<dbReference type="EMBL" id="CP144054">
    <property type="protein sequence ID" value="WWD18232.1"/>
    <property type="molecule type" value="Genomic_DNA"/>
</dbReference>
<feature type="compositionally biased region" description="Pro residues" evidence="1">
    <location>
        <begin position="188"/>
        <end position="205"/>
    </location>
</feature>
<gene>
    <name evidence="2" type="ORF">CI109_102682</name>
</gene>
<evidence type="ECO:0000313" key="3">
    <source>
        <dbReference type="Proteomes" id="UP000322225"/>
    </source>
</evidence>
<name>A0A5M6BR31_9TREE</name>
<dbReference type="GeneID" id="43592409"/>
<feature type="compositionally biased region" description="Basic and acidic residues" evidence="1">
    <location>
        <begin position="413"/>
        <end position="500"/>
    </location>
</feature>
<dbReference type="Proteomes" id="UP000322225">
    <property type="component" value="Chromosome 4"/>
</dbReference>
<dbReference type="KEGG" id="ksn:43592409"/>
<keyword evidence="3" id="KW-1185">Reference proteome</keyword>
<feature type="compositionally biased region" description="Basic and acidic residues" evidence="1">
    <location>
        <begin position="535"/>
        <end position="566"/>
    </location>
</feature>
<proteinExistence type="predicted"/>
<dbReference type="RefSeq" id="XP_031857499.1">
    <property type="nucleotide sequence ID" value="XM_032008237.1"/>
</dbReference>
<feature type="compositionally biased region" description="Polar residues" evidence="1">
    <location>
        <begin position="211"/>
        <end position="221"/>
    </location>
</feature>
<reference evidence="2" key="1">
    <citation type="submission" date="2017-08" db="EMBL/GenBank/DDBJ databases">
        <authorList>
            <person name="Cuomo C."/>
            <person name="Billmyre B."/>
            <person name="Heitman J."/>
        </authorList>
    </citation>
    <scope>NUCLEOTIDE SEQUENCE</scope>
    <source>
        <strain evidence="2">CBS 12478</strain>
    </source>
</reference>
<feature type="region of interest" description="Disordered" evidence="1">
    <location>
        <begin position="413"/>
        <end position="651"/>
    </location>
</feature>
<feature type="compositionally biased region" description="Low complexity" evidence="1">
    <location>
        <begin position="591"/>
        <end position="602"/>
    </location>
</feature>
<feature type="region of interest" description="Disordered" evidence="1">
    <location>
        <begin position="712"/>
        <end position="786"/>
    </location>
</feature>
<feature type="compositionally biased region" description="Low complexity" evidence="1">
    <location>
        <begin position="712"/>
        <end position="730"/>
    </location>
</feature>
<evidence type="ECO:0000256" key="1">
    <source>
        <dbReference type="SAM" id="MobiDB-lite"/>
    </source>
</evidence>
<feature type="compositionally biased region" description="Polar residues" evidence="1">
    <location>
        <begin position="581"/>
        <end position="590"/>
    </location>
</feature>
<reference evidence="2" key="2">
    <citation type="submission" date="2024-01" db="EMBL/GenBank/DDBJ databases">
        <title>Comparative genomics of Cryptococcus and Kwoniella reveals pathogenesis evolution and contrasting modes of karyotype evolution via chromosome fusion or intercentromeric recombination.</title>
        <authorList>
            <person name="Coelho M.A."/>
            <person name="David-Palma M."/>
            <person name="Shea T."/>
            <person name="Bowers K."/>
            <person name="McGinley-Smith S."/>
            <person name="Mohammad A.W."/>
            <person name="Gnirke A."/>
            <person name="Yurkov A.M."/>
            <person name="Nowrousian M."/>
            <person name="Sun S."/>
            <person name="Cuomo C.A."/>
            <person name="Heitman J."/>
        </authorList>
    </citation>
    <scope>NUCLEOTIDE SEQUENCE</scope>
    <source>
        <strain evidence="2">CBS 12478</strain>
    </source>
</reference>
<dbReference type="OrthoDB" id="2565309at2759"/>
<feature type="compositionally biased region" description="Pro residues" evidence="1">
    <location>
        <begin position="283"/>
        <end position="293"/>
    </location>
</feature>
<feature type="compositionally biased region" description="Polar residues" evidence="1">
    <location>
        <begin position="610"/>
        <end position="620"/>
    </location>
</feature>
<feature type="region of interest" description="Disordered" evidence="1">
    <location>
        <begin position="29"/>
        <end position="48"/>
    </location>
</feature>
<evidence type="ECO:0000313" key="2">
    <source>
        <dbReference type="EMBL" id="WWD18232.1"/>
    </source>
</evidence>
<dbReference type="AlphaFoldDB" id="A0A5M6BR31"/>